<accession>A0A0E0P1R9</accession>
<keyword evidence="3" id="KW-1185">Reference proteome</keyword>
<sequence length="181" mass="19731">MFSNAPAVLAHRYSNTVHNNEVRDHDMAFLHLTKHSSTIRSGLIPRIKYHSTPRRFSIPPRHLRIRSPDRGSPTGGISTLIPRALLARAPTSHTMAPKPPSNQTRVAPCLWLGEFAKMGRGAAPAADAGVGQRAQSEGESCKSKVGDGVVQEITTRTRDSRILLSDSEATVCMLMDRFAPA</sequence>
<evidence type="ECO:0000256" key="1">
    <source>
        <dbReference type="SAM" id="MobiDB-lite"/>
    </source>
</evidence>
<dbReference type="HOGENOM" id="CLU_1491375_0_0_1"/>
<feature type="region of interest" description="Disordered" evidence="1">
    <location>
        <begin position="127"/>
        <end position="146"/>
    </location>
</feature>
<evidence type="ECO:0000313" key="3">
    <source>
        <dbReference type="Proteomes" id="UP000008022"/>
    </source>
</evidence>
<dbReference type="PANTHER" id="PTHR36346:SF2">
    <property type="entry name" value="EXPRESSED PROTEIN"/>
    <property type="match status" value="1"/>
</dbReference>
<evidence type="ECO:0000313" key="2">
    <source>
        <dbReference type="EnsemblPlants" id="ORUFI03G36820.2"/>
    </source>
</evidence>
<reference evidence="2" key="2">
    <citation type="submission" date="2015-06" db="UniProtKB">
        <authorList>
            <consortium name="EnsemblPlants"/>
        </authorList>
    </citation>
    <scope>IDENTIFICATION</scope>
</reference>
<dbReference type="PANTHER" id="PTHR36346">
    <property type="entry name" value="EXPRESSED PROTEIN"/>
    <property type="match status" value="1"/>
</dbReference>
<name>A0A0E0P1R9_ORYRU</name>
<protein>
    <submittedName>
        <fullName evidence="2">Uncharacterized protein</fullName>
    </submittedName>
</protein>
<dbReference type="AlphaFoldDB" id="A0A0E0P1R9"/>
<dbReference type="Proteomes" id="UP000008022">
    <property type="component" value="Unassembled WGS sequence"/>
</dbReference>
<organism evidence="2 3">
    <name type="scientific">Oryza rufipogon</name>
    <name type="common">Brownbeard rice</name>
    <name type="synonym">Asian wild rice</name>
    <dbReference type="NCBI Taxonomy" id="4529"/>
    <lineage>
        <taxon>Eukaryota</taxon>
        <taxon>Viridiplantae</taxon>
        <taxon>Streptophyta</taxon>
        <taxon>Embryophyta</taxon>
        <taxon>Tracheophyta</taxon>
        <taxon>Spermatophyta</taxon>
        <taxon>Magnoliopsida</taxon>
        <taxon>Liliopsida</taxon>
        <taxon>Poales</taxon>
        <taxon>Poaceae</taxon>
        <taxon>BOP clade</taxon>
        <taxon>Oryzoideae</taxon>
        <taxon>Oryzeae</taxon>
        <taxon>Oryzinae</taxon>
        <taxon>Oryza</taxon>
    </lineage>
</organism>
<dbReference type="Gramene" id="ORUFI03G36820.2">
    <property type="protein sequence ID" value="ORUFI03G36820.2"/>
    <property type="gene ID" value="ORUFI03G36820"/>
</dbReference>
<dbReference type="EnsemblPlants" id="ORUFI03G36820.2">
    <property type="protein sequence ID" value="ORUFI03G36820.2"/>
    <property type="gene ID" value="ORUFI03G36820"/>
</dbReference>
<proteinExistence type="predicted"/>
<reference evidence="3" key="1">
    <citation type="submission" date="2013-06" db="EMBL/GenBank/DDBJ databases">
        <authorList>
            <person name="Zhao Q."/>
        </authorList>
    </citation>
    <scope>NUCLEOTIDE SEQUENCE</scope>
    <source>
        <strain evidence="3">cv. W1943</strain>
    </source>
</reference>